<dbReference type="EMBL" id="AMRV01000002">
    <property type="protein sequence ID" value="EMD83869.1"/>
    <property type="molecule type" value="Genomic_DNA"/>
</dbReference>
<protein>
    <submittedName>
        <fullName evidence="1">Uncharacterized protein</fullName>
    </submittedName>
</protein>
<comment type="caution">
    <text evidence="1">The sequence shown here is derived from an EMBL/GenBank/DDBJ whole genome shotgun (WGS) entry which is preliminary data.</text>
</comment>
<dbReference type="Proteomes" id="UP000011717">
    <property type="component" value="Unassembled WGS sequence"/>
</dbReference>
<sequence>MPTNARRANAVMNGCGKIFGVEVERAAGTLAGGGELRSGGPSHGQVTR</sequence>
<organism evidence="1 2">
    <name type="scientific">Pacificimonas flava</name>
    <dbReference type="NCBI Taxonomy" id="1234595"/>
    <lineage>
        <taxon>Bacteria</taxon>
        <taxon>Pseudomonadati</taxon>
        <taxon>Pseudomonadota</taxon>
        <taxon>Alphaproteobacteria</taxon>
        <taxon>Sphingomonadales</taxon>
        <taxon>Sphingosinicellaceae</taxon>
        <taxon>Pacificimonas</taxon>
    </lineage>
</organism>
<reference evidence="1 2" key="1">
    <citation type="journal article" date="2013" name="Genome Announc.">
        <title>Draft Genome Sequence of Strain JLT2015T, Belonging to the Family Sphingomonadaceae of the Alphaproteobacteria.</title>
        <authorList>
            <person name="Tang K."/>
            <person name="Liu K."/>
            <person name="Li S."/>
            <person name="Jiao N."/>
        </authorList>
    </citation>
    <scope>NUCLEOTIDE SEQUENCE [LARGE SCALE GENOMIC DNA]</scope>
    <source>
        <strain evidence="1 2">JLT2015</strain>
    </source>
</reference>
<gene>
    <name evidence="1" type="ORF">C725_0841</name>
</gene>
<evidence type="ECO:0000313" key="2">
    <source>
        <dbReference type="Proteomes" id="UP000011717"/>
    </source>
</evidence>
<evidence type="ECO:0000313" key="1">
    <source>
        <dbReference type="EMBL" id="EMD83869.1"/>
    </source>
</evidence>
<name>M2TB99_9SPHN</name>
<keyword evidence="2" id="KW-1185">Reference proteome</keyword>
<dbReference type="AlphaFoldDB" id="M2TB99"/>
<accession>M2TB99</accession>
<proteinExistence type="predicted"/>